<dbReference type="SUPFAM" id="SSF53720">
    <property type="entry name" value="ALDH-like"/>
    <property type="match status" value="1"/>
</dbReference>
<dbReference type="GO" id="GO:0102810">
    <property type="term" value="F:glutarate-semialdehyde dehydrogenase (NADP+) activity"/>
    <property type="evidence" value="ECO:0007669"/>
    <property type="project" value="UniProtKB-EC"/>
</dbReference>
<evidence type="ECO:0000256" key="4">
    <source>
        <dbReference type="RuleBase" id="RU003345"/>
    </source>
</evidence>
<feature type="active site" evidence="3">
    <location>
        <position position="261"/>
    </location>
</feature>
<evidence type="ECO:0000256" key="2">
    <source>
        <dbReference type="ARBA" id="ARBA00023002"/>
    </source>
</evidence>
<dbReference type="InterPro" id="IPR029510">
    <property type="entry name" value="Ald_DH_CS_GLU"/>
</dbReference>
<feature type="domain" description="Aldehyde dehydrogenase" evidence="5">
    <location>
        <begin position="29"/>
        <end position="484"/>
    </location>
</feature>
<organism evidence="6 7">
    <name type="scientific">Methylobacterium persicinum</name>
    <dbReference type="NCBI Taxonomy" id="374426"/>
    <lineage>
        <taxon>Bacteria</taxon>
        <taxon>Pseudomonadati</taxon>
        <taxon>Pseudomonadota</taxon>
        <taxon>Alphaproteobacteria</taxon>
        <taxon>Hyphomicrobiales</taxon>
        <taxon>Methylobacteriaceae</taxon>
        <taxon>Methylobacterium</taxon>
    </lineage>
</organism>
<dbReference type="InterPro" id="IPR016163">
    <property type="entry name" value="Ald_DH_C"/>
</dbReference>
<evidence type="ECO:0000313" key="6">
    <source>
        <dbReference type="EMBL" id="MDQ0441450.1"/>
    </source>
</evidence>
<dbReference type="EMBL" id="JAUSVV010000002">
    <property type="protein sequence ID" value="MDQ0441450.1"/>
    <property type="molecule type" value="Genomic_DNA"/>
</dbReference>
<dbReference type="InterPro" id="IPR050740">
    <property type="entry name" value="Aldehyde_DH_Superfamily"/>
</dbReference>
<evidence type="ECO:0000256" key="1">
    <source>
        <dbReference type="ARBA" id="ARBA00009986"/>
    </source>
</evidence>
<dbReference type="CDD" id="cd07103">
    <property type="entry name" value="ALDH_F5_SSADH_GabD"/>
    <property type="match status" value="1"/>
</dbReference>
<dbReference type="EC" id="1.2.1.16" evidence="6"/>
<dbReference type="EC" id="1.2.1.20" evidence="6"/>
<dbReference type="PROSITE" id="PS00070">
    <property type="entry name" value="ALDEHYDE_DEHYDR_CYS"/>
    <property type="match status" value="1"/>
</dbReference>
<dbReference type="NCBIfam" id="TIGR01780">
    <property type="entry name" value="SSADH"/>
    <property type="match status" value="1"/>
</dbReference>
<dbReference type="InterPro" id="IPR016162">
    <property type="entry name" value="Ald_DH_N"/>
</dbReference>
<dbReference type="PANTHER" id="PTHR43353">
    <property type="entry name" value="SUCCINATE-SEMIALDEHYDE DEHYDROGENASE, MITOCHONDRIAL"/>
    <property type="match status" value="1"/>
</dbReference>
<dbReference type="InterPro" id="IPR016160">
    <property type="entry name" value="Ald_DH_CS_CYS"/>
</dbReference>
<proteinExistence type="inferred from homology"/>
<dbReference type="Proteomes" id="UP001236369">
    <property type="component" value="Unassembled WGS sequence"/>
</dbReference>
<dbReference type="RefSeq" id="WP_238250046.1">
    <property type="nucleotide sequence ID" value="NZ_BPQX01000037.1"/>
</dbReference>
<evidence type="ECO:0000256" key="3">
    <source>
        <dbReference type="PROSITE-ProRule" id="PRU10007"/>
    </source>
</evidence>
<accession>A0ABU0HGM1</accession>
<keyword evidence="2 4" id="KW-0560">Oxidoreductase</keyword>
<dbReference type="Pfam" id="PF00171">
    <property type="entry name" value="Aldedh"/>
    <property type="match status" value="1"/>
</dbReference>
<dbReference type="Gene3D" id="3.40.605.10">
    <property type="entry name" value="Aldehyde Dehydrogenase, Chain A, domain 1"/>
    <property type="match status" value="1"/>
</dbReference>
<sequence>MPETATLPALKNPDLLVEACLIGGEWSVSGSGRIDVTNPATGAVIARVPSAGAEETKRAIAAAHAAYPAWRAKTANERAVLLRRLAAVITENQEDLAQILTAEQGKSLAESRGEVGMSAAYVLWFAEEARRVYGETVPSPWADRKILVTKEPVGVVAAITPWNFPSSMIARKLAPALAAGCPIVIKPASQTPLSGLAWGKLCQMAGIPDGLVSILTGPARAIGGELTGNPLVKKVTFTGSTEVGKVLLQQAAGTVKKVSMELGGNAPFIVFDDADLDRAVAGAMLAKFRNSGQTCICTNRFLVQDGIYDAFAERMAEAANRLKVGDGTQNGVAQGPLIDMAAVEKTEEHIRDAVAKGGRVIAGGHRHTLGGQFFEPTVLVNATPAMNVAREETFGPLAPLFRFRDEAEAIRMANDTEYGLACYFYTRDLGQAFRVSEALEYGMVGVNEGIITTEVAPFGGVKESGLGREGGRLGIDDYLEVKYICLGGLGA</sequence>
<evidence type="ECO:0000313" key="7">
    <source>
        <dbReference type="Proteomes" id="UP001236369"/>
    </source>
</evidence>
<dbReference type="PROSITE" id="PS00687">
    <property type="entry name" value="ALDEHYDE_DEHYDR_GLU"/>
    <property type="match status" value="1"/>
</dbReference>
<dbReference type="GO" id="GO:0036243">
    <property type="term" value="F:succinate-semialdehyde dehydrogenase (NADP+) activity"/>
    <property type="evidence" value="ECO:0007669"/>
    <property type="project" value="UniProtKB-EC"/>
</dbReference>
<dbReference type="Gene3D" id="3.40.309.10">
    <property type="entry name" value="Aldehyde Dehydrogenase, Chain A, domain 2"/>
    <property type="match status" value="1"/>
</dbReference>
<dbReference type="InterPro" id="IPR015590">
    <property type="entry name" value="Aldehyde_DH_dom"/>
</dbReference>
<dbReference type="PANTHER" id="PTHR43353:SF5">
    <property type="entry name" value="SUCCINATE-SEMIALDEHYDE DEHYDROGENASE, MITOCHONDRIAL"/>
    <property type="match status" value="1"/>
</dbReference>
<reference evidence="6 7" key="1">
    <citation type="submission" date="2023-07" db="EMBL/GenBank/DDBJ databases">
        <title>Genomic Encyclopedia of Type Strains, Phase IV (KMG-IV): sequencing the most valuable type-strain genomes for metagenomic binning, comparative biology and taxonomic classification.</title>
        <authorList>
            <person name="Goeker M."/>
        </authorList>
    </citation>
    <scope>NUCLEOTIDE SEQUENCE [LARGE SCALE GENOMIC DNA]</scope>
    <source>
        <strain evidence="6 7">DSM 19562</strain>
    </source>
</reference>
<evidence type="ECO:0000259" key="5">
    <source>
        <dbReference type="Pfam" id="PF00171"/>
    </source>
</evidence>
<gene>
    <name evidence="6" type="ORF">QO016_000933</name>
</gene>
<name>A0ABU0HGM1_9HYPH</name>
<keyword evidence="7" id="KW-1185">Reference proteome</keyword>
<comment type="similarity">
    <text evidence="1 4">Belongs to the aldehyde dehydrogenase family.</text>
</comment>
<dbReference type="InterPro" id="IPR010102">
    <property type="entry name" value="Succ_semiAld_DH"/>
</dbReference>
<dbReference type="EC" id="1.2.1.79" evidence="6"/>
<comment type="caution">
    <text evidence="6">The sequence shown here is derived from an EMBL/GenBank/DDBJ whole genome shotgun (WGS) entry which is preliminary data.</text>
</comment>
<protein>
    <submittedName>
        <fullName evidence="6">Succinate-semialdehyde dehydrogenase/glutarate-semialdehyde dehydrogenase</fullName>
        <ecNumber evidence="6">1.2.1.16</ecNumber>
        <ecNumber evidence="6">1.2.1.20</ecNumber>
        <ecNumber evidence="6">1.2.1.79</ecNumber>
    </submittedName>
</protein>
<dbReference type="InterPro" id="IPR016161">
    <property type="entry name" value="Ald_DH/histidinol_DH"/>
</dbReference>